<sequence>MQHKMEVLTRPAGAIAGPPRVISDASMTMSFSLPASYLQARAAQSAASAVKQEKSVKNVENAAEDSWEARDWEQDAPAAVENAAAESDADDWEQEATPELPDDFPRLIVNLTRVQRDHFPAATEDGDFDTMEVFHRVKNTLQQHFSQLAEVLFEQSQ</sequence>
<accession>A0A9W6U3H4</accession>
<comment type="caution">
    <text evidence="2">The sequence shown here is derived from an EMBL/GenBank/DDBJ whole genome shotgun (WGS) entry which is preliminary data.</text>
</comment>
<evidence type="ECO:0000313" key="2">
    <source>
        <dbReference type="EMBL" id="GMF25158.1"/>
    </source>
</evidence>
<protein>
    <submittedName>
        <fullName evidence="2">Unnamed protein product</fullName>
    </submittedName>
</protein>
<dbReference type="OrthoDB" id="128161at2759"/>
<keyword evidence="3" id="KW-1185">Reference proteome</keyword>
<feature type="region of interest" description="Disordered" evidence="1">
    <location>
        <begin position="49"/>
        <end position="100"/>
    </location>
</feature>
<evidence type="ECO:0000313" key="3">
    <source>
        <dbReference type="Proteomes" id="UP001165083"/>
    </source>
</evidence>
<dbReference type="AlphaFoldDB" id="A0A9W6U3H4"/>
<proteinExistence type="predicted"/>
<evidence type="ECO:0000256" key="1">
    <source>
        <dbReference type="SAM" id="MobiDB-lite"/>
    </source>
</evidence>
<dbReference type="EMBL" id="BSXW01000542">
    <property type="protein sequence ID" value="GMF25158.1"/>
    <property type="molecule type" value="Genomic_DNA"/>
</dbReference>
<feature type="compositionally biased region" description="Acidic residues" evidence="1">
    <location>
        <begin position="87"/>
        <end position="100"/>
    </location>
</feature>
<gene>
    <name evidence="2" type="ORF">Plil01_001035800</name>
</gene>
<reference evidence="2" key="1">
    <citation type="submission" date="2023-04" db="EMBL/GenBank/DDBJ databases">
        <title>Phytophthora lilii NBRC 32176.</title>
        <authorList>
            <person name="Ichikawa N."/>
            <person name="Sato H."/>
            <person name="Tonouchi N."/>
        </authorList>
    </citation>
    <scope>NUCLEOTIDE SEQUENCE</scope>
    <source>
        <strain evidence="2">NBRC 32176</strain>
    </source>
</reference>
<organism evidence="2 3">
    <name type="scientific">Phytophthora lilii</name>
    <dbReference type="NCBI Taxonomy" id="2077276"/>
    <lineage>
        <taxon>Eukaryota</taxon>
        <taxon>Sar</taxon>
        <taxon>Stramenopiles</taxon>
        <taxon>Oomycota</taxon>
        <taxon>Peronosporomycetes</taxon>
        <taxon>Peronosporales</taxon>
        <taxon>Peronosporaceae</taxon>
        <taxon>Phytophthora</taxon>
    </lineage>
</organism>
<name>A0A9W6U3H4_9STRA</name>
<dbReference type="Proteomes" id="UP001165083">
    <property type="component" value="Unassembled WGS sequence"/>
</dbReference>
<feature type="compositionally biased region" description="Low complexity" evidence="1">
    <location>
        <begin position="75"/>
        <end position="86"/>
    </location>
</feature>